<evidence type="ECO:0000313" key="1">
    <source>
        <dbReference type="Proteomes" id="UP000887579"/>
    </source>
</evidence>
<organism evidence="1 2">
    <name type="scientific">Panagrolaimus sp. ES5</name>
    <dbReference type="NCBI Taxonomy" id="591445"/>
    <lineage>
        <taxon>Eukaryota</taxon>
        <taxon>Metazoa</taxon>
        <taxon>Ecdysozoa</taxon>
        <taxon>Nematoda</taxon>
        <taxon>Chromadorea</taxon>
        <taxon>Rhabditida</taxon>
        <taxon>Tylenchina</taxon>
        <taxon>Panagrolaimomorpha</taxon>
        <taxon>Panagrolaimoidea</taxon>
        <taxon>Panagrolaimidae</taxon>
        <taxon>Panagrolaimus</taxon>
    </lineage>
</organism>
<protein>
    <submittedName>
        <fullName evidence="2">Uncharacterized protein</fullName>
    </submittedName>
</protein>
<name>A0AC34G6U6_9BILA</name>
<sequence length="201" mass="21751">AAFTSVNAETSFSSQFPSATKAAYAPIPPPKRPLSENVANVNEPHNYAATFDLLQLSPLKNARFSQRRQDNATNSIDIPLCGSSQFPSATKTAYAPVPPPRRSPSENVSNRTLTSEFADDEVVAGDFSKFSNVQRRQDNAKTSTDIPLCGSSQFPPYAKAAYAPVPPPRRYPSENASKRTLTSDFADDEVVAGDFSKLSVC</sequence>
<dbReference type="Proteomes" id="UP000887579">
    <property type="component" value="Unplaced"/>
</dbReference>
<evidence type="ECO:0000313" key="2">
    <source>
        <dbReference type="WBParaSite" id="ES5_v2.g25377.t1"/>
    </source>
</evidence>
<proteinExistence type="predicted"/>
<reference evidence="2" key="1">
    <citation type="submission" date="2022-11" db="UniProtKB">
        <authorList>
            <consortium name="WormBaseParasite"/>
        </authorList>
    </citation>
    <scope>IDENTIFICATION</scope>
</reference>
<dbReference type="WBParaSite" id="ES5_v2.g25377.t1">
    <property type="protein sequence ID" value="ES5_v2.g25377.t1"/>
    <property type="gene ID" value="ES5_v2.g25377"/>
</dbReference>
<accession>A0AC34G6U6</accession>